<organism evidence="1 2">
    <name type="scientific">Streptomyces beijiangensis</name>
    <dbReference type="NCBI Taxonomy" id="163361"/>
    <lineage>
        <taxon>Bacteria</taxon>
        <taxon>Bacillati</taxon>
        <taxon>Actinomycetota</taxon>
        <taxon>Actinomycetes</taxon>
        <taxon>Kitasatosporales</taxon>
        <taxon>Streptomycetaceae</taxon>
        <taxon>Streptomyces</taxon>
    </lineage>
</organism>
<comment type="caution">
    <text evidence="1">The sequence shown here is derived from an EMBL/GenBank/DDBJ whole genome shotgun (WGS) entry which is preliminary data.</text>
</comment>
<dbReference type="RefSeq" id="WP_206969329.1">
    <property type="nucleotide sequence ID" value="NZ_BAAAJJ010000009.1"/>
</dbReference>
<dbReference type="EMBL" id="JAFLRJ010000640">
    <property type="protein sequence ID" value="MBO0517468.1"/>
    <property type="molecule type" value="Genomic_DNA"/>
</dbReference>
<dbReference type="Proteomes" id="UP000664167">
    <property type="component" value="Unassembled WGS sequence"/>
</dbReference>
<name>A0A939FF00_9ACTN</name>
<reference evidence="1" key="1">
    <citation type="submission" date="2021-03" db="EMBL/GenBank/DDBJ databases">
        <title>Streptomyces poriferae sp. nov., a novel marine sponge-derived Actinobacteria species with anti-MRSA activity.</title>
        <authorList>
            <person name="Sandoval-Powers M."/>
            <person name="Kralova S."/>
            <person name="Nguyen G.-S."/>
            <person name="Fawwal D."/>
            <person name="Degnes K."/>
            <person name="Klinkenberg G."/>
            <person name="Sletta H."/>
            <person name="Wentzel A."/>
            <person name="Liles M.R."/>
        </authorList>
    </citation>
    <scope>NUCLEOTIDE SEQUENCE</scope>
    <source>
        <strain evidence="1">DSM 41794</strain>
    </source>
</reference>
<gene>
    <name evidence="1" type="ORF">J0695_37780</name>
</gene>
<accession>A0A939FF00</accession>
<protein>
    <submittedName>
        <fullName evidence="1">Uncharacterized protein</fullName>
    </submittedName>
</protein>
<keyword evidence="2" id="KW-1185">Reference proteome</keyword>
<evidence type="ECO:0000313" key="2">
    <source>
        <dbReference type="Proteomes" id="UP000664167"/>
    </source>
</evidence>
<dbReference type="AlphaFoldDB" id="A0A939FF00"/>
<proteinExistence type="predicted"/>
<evidence type="ECO:0000313" key="1">
    <source>
        <dbReference type="EMBL" id="MBO0517468.1"/>
    </source>
</evidence>
<sequence>MPTNPSASEANDAIRRFVDAQSADSEWPAEDYEVLLVEWAAAIRASGIEPAA</sequence>